<dbReference type="SUPFAM" id="SSF53187">
    <property type="entry name" value="Zn-dependent exopeptidases"/>
    <property type="match status" value="1"/>
</dbReference>
<feature type="domain" description="Peptidase M20 dimerisation" evidence="2">
    <location>
        <begin position="207"/>
        <end position="300"/>
    </location>
</feature>
<dbReference type="GO" id="GO:0071713">
    <property type="term" value="F:para-aminobenzoyl-glutamate hydrolase activity"/>
    <property type="evidence" value="ECO:0007669"/>
    <property type="project" value="TreeGrafter"/>
</dbReference>
<dbReference type="GO" id="GO:0016805">
    <property type="term" value="F:dipeptidase activity"/>
    <property type="evidence" value="ECO:0007669"/>
    <property type="project" value="TreeGrafter"/>
</dbReference>
<dbReference type="Proteomes" id="UP000318148">
    <property type="component" value="Unassembled WGS sequence"/>
</dbReference>
<proteinExistence type="predicted"/>
<organism evidence="3 4">
    <name type="scientific">SAR92 clade bacterium</name>
    <dbReference type="NCBI Taxonomy" id="2315479"/>
    <lineage>
        <taxon>Bacteria</taxon>
        <taxon>Pseudomonadati</taxon>
        <taxon>Pseudomonadota</taxon>
        <taxon>Gammaproteobacteria</taxon>
        <taxon>Cellvibrionales</taxon>
        <taxon>Porticoccaceae</taxon>
        <taxon>SAR92 clade</taxon>
    </lineage>
</organism>
<dbReference type="AlphaFoldDB" id="A0A520LJT4"/>
<dbReference type="PANTHER" id="PTHR30575">
    <property type="entry name" value="PEPTIDASE M20"/>
    <property type="match status" value="1"/>
</dbReference>
<dbReference type="InterPro" id="IPR017439">
    <property type="entry name" value="Amidohydrolase"/>
</dbReference>
<evidence type="ECO:0000259" key="2">
    <source>
        <dbReference type="Pfam" id="PF07687"/>
    </source>
</evidence>
<dbReference type="GO" id="GO:0046657">
    <property type="term" value="P:folic acid catabolic process"/>
    <property type="evidence" value="ECO:0007669"/>
    <property type="project" value="TreeGrafter"/>
</dbReference>
<dbReference type="GO" id="GO:0005737">
    <property type="term" value="C:cytoplasm"/>
    <property type="evidence" value="ECO:0007669"/>
    <property type="project" value="TreeGrafter"/>
</dbReference>
<dbReference type="SUPFAM" id="SSF55031">
    <property type="entry name" value="Bacterial exopeptidase dimerisation domain"/>
    <property type="match status" value="1"/>
</dbReference>
<dbReference type="InterPro" id="IPR011650">
    <property type="entry name" value="Peptidase_M20_dimer"/>
</dbReference>
<evidence type="ECO:0000313" key="3">
    <source>
        <dbReference type="EMBL" id="RZO03770.1"/>
    </source>
</evidence>
<dbReference type="NCBIfam" id="TIGR01891">
    <property type="entry name" value="amidohydrolases"/>
    <property type="match status" value="1"/>
</dbReference>
<reference evidence="3 4" key="1">
    <citation type="submission" date="2019-02" db="EMBL/GenBank/DDBJ databases">
        <title>Prokaryotic population dynamics and viral predation in marine succession experiment using metagenomics: the confinement effect.</title>
        <authorList>
            <person name="Haro-Moreno J.M."/>
            <person name="Rodriguez-Valera F."/>
            <person name="Lopez-Perez M."/>
        </authorList>
    </citation>
    <scope>NUCLEOTIDE SEQUENCE [LARGE SCALE GENOMIC DNA]</scope>
    <source>
        <strain evidence="3">MED-G169</strain>
    </source>
</reference>
<sequence length="480" mass="52387">MGRKESKIQRWASHSLGIIFFAFSSQYLISSPIDHHQERFEDVALKIWEYAELGYLEEKSSSLLRQELKDSGFTIQSGVAGIPTAFIAEYNNGGPVLGILGEFDALPGLSQQNVPFKTAEGLSSANGHACGHHLFGAASAWAVVAIKEWLEESGTPGTIRFYGTPAEEGGSGKVYIARDGYFDDVDIVLHWHPASGNSADAQSSNSNKSGKFTFSGISAHAASAPEKGRSALDGVEAMNMMVNMMREHVPQESRIHYVITKGGLAPNVVPDEAEVYYYVRHPRMSVVDELFQRVVKAAEGAAMGTETSMSYEVMHGNYAVLPNETLQKMIHKNLSELGGISYNEEEERFAKEIYQTLVSPSLELGSQNTIKEYAVTHTYGSTDVGDLTWLVPTGGFRTAAWVPGTSAHSWQAVASGGTSIGLKGAKLAAKVLTNSAKDIFLDPKIIEDSKKELKMKQGEGFSYYPLLGDRKPPLEYRLNN</sequence>
<dbReference type="Pfam" id="PF07687">
    <property type="entry name" value="M20_dimer"/>
    <property type="match status" value="1"/>
</dbReference>
<dbReference type="InterPro" id="IPR002933">
    <property type="entry name" value="Peptidase_M20"/>
</dbReference>
<keyword evidence="1 3" id="KW-0378">Hydrolase</keyword>
<dbReference type="EMBL" id="SHBO01000063">
    <property type="protein sequence ID" value="RZO03770.1"/>
    <property type="molecule type" value="Genomic_DNA"/>
</dbReference>
<dbReference type="PANTHER" id="PTHR30575:SF0">
    <property type="entry name" value="XAA-ARG DIPEPTIDASE"/>
    <property type="match status" value="1"/>
</dbReference>
<dbReference type="FunFam" id="3.30.70.360:FF:000004">
    <property type="entry name" value="Peptidase M20 domain-containing protein 2"/>
    <property type="match status" value="1"/>
</dbReference>
<name>A0A520LJT4_9GAMM</name>
<evidence type="ECO:0000256" key="1">
    <source>
        <dbReference type="ARBA" id="ARBA00022801"/>
    </source>
</evidence>
<gene>
    <name evidence="3" type="ORF">EVB02_04125</name>
</gene>
<dbReference type="Gene3D" id="3.30.70.360">
    <property type="match status" value="1"/>
</dbReference>
<dbReference type="InterPro" id="IPR036264">
    <property type="entry name" value="Bact_exopeptidase_dim_dom"/>
</dbReference>
<accession>A0A520LJT4</accession>
<dbReference type="InterPro" id="IPR017145">
    <property type="entry name" value="Aminobenzoyl-glu_utiliz_pB"/>
</dbReference>
<evidence type="ECO:0000313" key="4">
    <source>
        <dbReference type="Proteomes" id="UP000318148"/>
    </source>
</evidence>
<protein>
    <submittedName>
        <fullName evidence="3">Amidohydrolase</fullName>
    </submittedName>
</protein>
<dbReference type="Pfam" id="PF01546">
    <property type="entry name" value="Peptidase_M20"/>
    <property type="match status" value="1"/>
</dbReference>
<dbReference type="InterPro" id="IPR052030">
    <property type="entry name" value="Peptidase_M20/M20A_hydrolases"/>
</dbReference>
<comment type="caution">
    <text evidence="3">The sequence shown here is derived from an EMBL/GenBank/DDBJ whole genome shotgun (WGS) entry which is preliminary data.</text>
</comment>
<dbReference type="PIRSF" id="PIRSF037227">
    <property type="entry name" value="Aminobenzoyl-glu_utiliz_pB"/>
    <property type="match status" value="1"/>
</dbReference>
<dbReference type="Gene3D" id="3.40.630.10">
    <property type="entry name" value="Zn peptidases"/>
    <property type="match status" value="1"/>
</dbReference>